<feature type="transmembrane region" description="Helical" evidence="5">
    <location>
        <begin position="255"/>
        <end position="279"/>
    </location>
</feature>
<evidence type="ECO:0000256" key="1">
    <source>
        <dbReference type="ARBA" id="ARBA00004141"/>
    </source>
</evidence>
<keyword evidence="2 5" id="KW-0812">Transmembrane</keyword>
<dbReference type="InterPro" id="IPR013525">
    <property type="entry name" value="ABC2_TM"/>
</dbReference>
<sequence>MKNKSSIYSLKGVDKVYKFTLAQVFKSKSYRISFISFVIFLIAFGPINRLSMSSNDKMTNSTVNEKDVNISDLIILNHSDIGVDAGKLKFKKTGFKNINVVVDESGKSDNDVISSLDAKQVVMIINNETNENDMPVYKINLVTAKESEVTGSLLDSLGKYLTDRFDYIRFEASGLGDKELKYVSDGINEKLKYTEEEYIKESERKYTKDDVFALASSIGIIMLMTLSTASTNIVSSVMEEKTSKLVETLMISVRPLALVIGKILAMLTYVVLMLATAFAGSKVVNTLLDHYLGKPQGVAQSTFDFSVIFRLEFKNVFVLISSLILVFFAFAFIAGVSGGSCSKPEDVQSANGIFSILTMLGYFLVIIVPQMNNDTLNHALVYVPIVSGFIVPTLYVIKSVSLTELIIFYAINIIVTILLFFACAKVYRQLILIDGSKVKMSQLIKILFGKTSSKKDKEVKENV</sequence>
<dbReference type="AlphaFoldDB" id="A0A1T4NQ29"/>
<feature type="transmembrane region" description="Helical" evidence="5">
    <location>
        <begin position="406"/>
        <end position="427"/>
    </location>
</feature>
<feature type="transmembrane region" description="Helical" evidence="5">
    <location>
        <begin position="316"/>
        <end position="337"/>
    </location>
</feature>
<keyword evidence="4 5" id="KW-0472">Membrane</keyword>
<gene>
    <name evidence="7" type="ORF">SAMN02745110_01669</name>
</gene>
<dbReference type="OrthoDB" id="2023283at2"/>
<reference evidence="7 8" key="1">
    <citation type="submission" date="2017-02" db="EMBL/GenBank/DDBJ databases">
        <authorList>
            <person name="Peterson S.W."/>
        </authorList>
    </citation>
    <scope>NUCLEOTIDE SEQUENCE [LARGE SCALE GENOMIC DNA]</scope>
    <source>
        <strain evidence="7 8">ATCC 17233</strain>
    </source>
</reference>
<dbReference type="RefSeq" id="WP_078787505.1">
    <property type="nucleotide sequence ID" value="NZ_FMTO01000008.1"/>
</dbReference>
<evidence type="ECO:0000256" key="3">
    <source>
        <dbReference type="ARBA" id="ARBA00022989"/>
    </source>
</evidence>
<dbReference type="Proteomes" id="UP000189857">
    <property type="component" value="Unassembled WGS sequence"/>
</dbReference>
<dbReference type="GO" id="GO:0016020">
    <property type="term" value="C:membrane"/>
    <property type="evidence" value="ECO:0007669"/>
    <property type="project" value="UniProtKB-SubCell"/>
</dbReference>
<feature type="domain" description="ABC-2 type transporter transmembrane" evidence="6">
    <location>
        <begin position="28"/>
        <end position="421"/>
    </location>
</feature>
<evidence type="ECO:0000256" key="5">
    <source>
        <dbReference type="SAM" id="Phobius"/>
    </source>
</evidence>
<feature type="transmembrane region" description="Helical" evidence="5">
    <location>
        <begin position="211"/>
        <end position="235"/>
    </location>
</feature>
<dbReference type="GO" id="GO:0140359">
    <property type="term" value="F:ABC-type transporter activity"/>
    <property type="evidence" value="ECO:0007669"/>
    <property type="project" value="InterPro"/>
</dbReference>
<dbReference type="Pfam" id="PF12698">
    <property type="entry name" value="ABC2_membrane_3"/>
    <property type="match status" value="1"/>
</dbReference>
<organism evidence="7 8">
    <name type="scientific">Eubacterium ruminantium</name>
    <dbReference type="NCBI Taxonomy" id="42322"/>
    <lineage>
        <taxon>Bacteria</taxon>
        <taxon>Bacillati</taxon>
        <taxon>Bacillota</taxon>
        <taxon>Clostridia</taxon>
        <taxon>Eubacteriales</taxon>
        <taxon>Eubacteriaceae</taxon>
        <taxon>Eubacterium</taxon>
    </lineage>
</organism>
<protein>
    <submittedName>
        <fullName evidence="7">ABC-2 family transporter protein</fullName>
    </submittedName>
</protein>
<evidence type="ECO:0000313" key="8">
    <source>
        <dbReference type="Proteomes" id="UP000189857"/>
    </source>
</evidence>
<dbReference type="EMBL" id="FUXA01000009">
    <property type="protein sequence ID" value="SJZ81167.1"/>
    <property type="molecule type" value="Genomic_DNA"/>
</dbReference>
<evidence type="ECO:0000259" key="6">
    <source>
        <dbReference type="Pfam" id="PF12698"/>
    </source>
</evidence>
<keyword evidence="8" id="KW-1185">Reference proteome</keyword>
<name>A0A1T4NQ29_9FIRM</name>
<accession>A0A1T4NQ29</accession>
<keyword evidence="3 5" id="KW-1133">Transmembrane helix</keyword>
<comment type="subcellular location">
    <subcellularLocation>
        <location evidence="1">Membrane</location>
        <topology evidence="1">Multi-pass membrane protein</topology>
    </subcellularLocation>
</comment>
<evidence type="ECO:0000256" key="4">
    <source>
        <dbReference type="ARBA" id="ARBA00023136"/>
    </source>
</evidence>
<feature type="transmembrane region" description="Helical" evidence="5">
    <location>
        <begin position="349"/>
        <end position="368"/>
    </location>
</feature>
<feature type="transmembrane region" description="Helical" evidence="5">
    <location>
        <begin position="30"/>
        <end position="48"/>
    </location>
</feature>
<evidence type="ECO:0000256" key="2">
    <source>
        <dbReference type="ARBA" id="ARBA00022692"/>
    </source>
</evidence>
<feature type="transmembrane region" description="Helical" evidence="5">
    <location>
        <begin position="380"/>
        <end position="400"/>
    </location>
</feature>
<proteinExistence type="predicted"/>
<evidence type="ECO:0000313" key="7">
    <source>
        <dbReference type="EMBL" id="SJZ81167.1"/>
    </source>
</evidence>